<sequence length="151" mass="16676">MKKIIYITLVMILGSFSMSFAQNVSSLTLKCPPCRPFQGCLQCFETQAEADACSSSSRKANSLAEELSALEFTVYPNPSKTGVFTVETLKKIKGKVRIFSPLGSVVEEFEVNDQSLFQVGNPLQFTTGIYILSFTDESGQTITKKLMVSYK</sequence>
<keyword evidence="1" id="KW-0732">Signal</keyword>
<evidence type="ECO:0000256" key="1">
    <source>
        <dbReference type="SAM" id="SignalP"/>
    </source>
</evidence>
<dbReference type="InterPro" id="IPR026444">
    <property type="entry name" value="Secre_tail"/>
</dbReference>
<evidence type="ECO:0000313" key="4">
    <source>
        <dbReference type="Proteomes" id="UP000576082"/>
    </source>
</evidence>
<comment type="caution">
    <text evidence="3">The sequence shown here is derived from an EMBL/GenBank/DDBJ whole genome shotgun (WGS) entry which is preliminary data.</text>
</comment>
<evidence type="ECO:0000259" key="2">
    <source>
        <dbReference type="Pfam" id="PF18962"/>
    </source>
</evidence>
<dbReference type="EMBL" id="JABANE010000128">
    <property type="protein sequence ID" value="NME72032.1"/>
    <property type="molecule type" value="Genomic_DNA"/>
</dbReference>
<evidence type="ECO:0000313" key="3">
    <source>
        <dbReference type="EMBL" id="NME72032.1"/>
    </source>
</evidence>
<organism evidence="3 4">
    <name type="scientific">Flammeovirga aprica JL-4</name>
    <dbReference type="NCBI Taxonomy" id="694437"/>
    <lineage>
        <taxon>Bacteria</taxon>
        <taxon>Pseudomonadati</taxon>
        <taxon>Bacteroidota</taxon>
        <taxon>Cytophagia</taxon>
        <taxon>Cytophagales</taxon>
        <taxon>Flammeovirgaceae</taxon>
        <taxon>Flammeovirga</taxon>
    </lineage>
</organism>
<accession>A0A7X9S079</accession>
<dbReference type="NCBIfam" id="TIGR04183">
    <property type="entry name" value="Por_Secre_tail"/>
    <property type="match status" value="1"/>
</dbReference>
<dbReference type="AlphaFoldDB" id="A0A7X9S079"/>
<protein>
    <submittedName>
        <fullName evidence="3">T9SS type A sorting domain-containing protein</fullName>
    </submittedName>
</protein>
<proteinExistence type="predicted"/>
<feature type="signal peptide" evidence="1">
    <location>
        <begin position="1"/>
        <end position="21"/>
    </location>
</feature>
<name>A0A7X9S079_9BACT</name>
<keyword evidence="4" id="KW-1185">Reference proteome</keyword>
<feature type="chain" id="PRO_5030603351" evidence="1">
    <location>
        <begin position="22"/>
        <end position="151"/>
    </location>
</feature>
<feature type="domain" description="Secretion system C-terminal sorting" evidence="2">
    <location>
        <begin position="74"/>
        <end position="148"/>
    </location>
</feature>
<dbReference type="RefSeq" id="WP_169660230.1">
    <property type="nucleotide sequence ID" value="NZ_JABANE010000128.1"/>
</dbReference>
<dbReference type="Proteomes" id="UP000576082">
    <property type="component" value="Unassembled WGS sequence"/>
</dbReference>
<reference evidence="3 4" key="1">
    <citation type="submission" date="2020-04" db="EMBL/GenBank/DDBJ databases">
        <title>Flammeovirga sp. SR4, a novel species isolated from seawater.</title>
        <authorList>
            <person name="Wang X."/>
        </authorList>
    </citation>
    <scope>NUCLEOTIDE SEQUENCE [LARGE SCALE GENOMIC DNA]</scope>
    <source>
        <strain evidence="3 4">ATCC 23126</strain>
    </source>
</reference>
<dbReference type="Pfam" id="PF18962">
    <property type="entry name" value="Por_Secre_tail"/>
    <property type="match status" value="1"/>
</dbReference>
<gene>
    <name evidence="3" type="ORF">HHU12_28970</name>
</gene>